<dbReference type="SUPFAM" id="SSF48113">
    <property type="entry name" value="Heme-dependent peroxidases"/>
    <property type="match status" value="1"/>
</dbReference>
<evidence type="ECO:0000256" key="7">
    <source>
        <dbReference type="ARBA" id="ARBA00023002"/>
    </source>
</evidence>
<sequence length="158" mass="17252">MSRIPKHCTATSTPSNATRISSIPPPRDAFDVVIRDKTALELKWPGIVSCFDILAVATRDLITTVGGPFYNICLGAGKFDNMYYLNLQKGLGLSASDQASASDPRTKPFVDLYAANEKAFFADFAHVMEKVSVYSVKTGKKGDMRHRSDVLTNSSKAK</sequence>
<comment type="catalytic activity">
    <reaction evidence="1">
        <text>2 a phenolic donor + H2O2 = 2 a phenolic radical donor + 2 H2O</text>
        <dbReference type="Rhea" id="RHEA:56136"/>
        <dbReference type="ChEBI" id="CHEBI:15377"/>
        <dbReference type="ChEBI" id="CHEBI:16240"/>
        <dbReference type="ChEBI" id="CHEBI:139520"/>
        <dbReference type="ChEBI" id="CHEBI:139521"/>
        <dbReference type="EC" id="1.11.1.7"/>
    </reaction>
</comment>
<evidence type="ECO:0000313" key="13">
    <source>
        <dbReference type="EMBL" id="KAL3501291.1"/>
    </source>
</evidence>
<evidence type="ECO:0000256" key="6">
    <source>
        <dbReference type="ARBA" id="ARBA00022723"/>
    </source>
</evidence>
<evidence type="ECO:0000256" key="1">
    <source>
        <dbReference type="ARBA" id="ARBA00000189"/>
    </source>
</evidence>
<dbReference type="Gene3D" id="1.10.420.10">
    <property type="entry name" value="Peroxidase, domain 2"/>
    <property type="match status" value="1"/>
</dbReference>
<reference evidence="13 14" key="1">
    <citation type="submission" date="2024-11" db="EMBL/GenBank/DDBJ databases">
        <title>A near-complete genome assembly of Cinchona calisaya.</title>
        <authorList>
            <person name="Lian D.C."/>
            <person name="Zhao X.W."/>
            <person name="Wei L."/>
        </authorList>
    </citation>
    <scope>NUCLEOTIDE SEQUENCE [LARGE SCALE GENOMIC DNA]</scope>
    <source>
        <tissue evidence="13">Nenye</tissue>
    </source>
</reference>
<evidence type="ECO:0000256" key="2">
    <source>
        <dbReference type="ARBA" id="ARBA00001970"/>
    </source>
</evidence>
<dbReference type="EC" id="1.11.1.7" evidence="3"/>
<protein>
    <recommendedName>
        <fullName evidence="3">peroxidase</fullName>
        <ecNumber evidence="3">1.11.1.7</ecNumber>
    </recommendedName>
</protein>
<feature type="region of interest" description="Disordered" evidence="11">
    <location>
        <begin position="1"/>
        <end position="22"/>
    </location>
</feature>
<gene>
    <name evidence="13" type="ORF">ACH5RR_035740</name>
</gene>
<evidence type="ECO:0000259" key="12">
    <source>
        <dbReference type="PROSITE" id="PS50873"/>
    </source>
</evidence>
<dbReference type="Pfam" id="PF00141">
    <property type="entry name" value="peroxidase"/>
    <property type="match status" value="2"/>
</dbReference>
<dbReference type="GO" id="GO:0140825">
    <property type="term" value="F:lactoperoxidase activity"/>
    <property type="evidence" value="ECO:0007669"/>
    <property type="project" value="UniProtKB-EC"/>
</dbReference>
<evidence type="ECO:0000256" key="8">
    <source>
        <dbReference type="ARBA" id="ARBA00023004"/>
    </source>
</evidence>
<dbReference type="InterPro" id="IPR000823">
    <property type="entry name" value="Peroxidase_pln"/>
</dbReference>
<evidence type="ECO:0000256" key="10">
    <source>
        <dbReference type="RuleBase" id="RU004241"/>
    </source>
</evidence>
<keyword evidence="7" id="KW-0560">Oxidoreductase</keyword>
<dbReference type="PANTHER" id="PTHR31517">
    <property type="match status" value="1"/>
</dbReference>
<organism evidence="13 14">
    <name type="scientific">Cinchona calisaya</name>
    <dbReference type="NCBI Taxonomy" id="153742"/>
    <lineage>
        <taxon>Eukaryota</taxon>
        <taxon>Viridiplantae</taxon>
        <taxon>Streptophyta</taxon>
        <taxon>Embryophyta</taxon>
        <taxon>Tracheophyta</taxon>
        <taxon>Spermatophyta</taxon>
        <taxon>Magnoliopsida</taxon>
        <taxon>eudicotyledons</taxon>
        <taxon>Gunneridae</taxon>
        <taxon>Pentapetalae</taxon>
        <taxon>asterids</taxon>
        <taxon>lamiids</taxon>
        <taxon>Gentianales</taxon>
        <taxon>Rubiaceae</taxon>
        <taxon>Cinchonoideae</taxon>
        <taxon>Cinchoneae</taxon>
        <taxon>Cinchona</taxon>
    </lineage>
</organism>
<feature type="domain" description="Plant heme peroxidase family profile" evidence="12">
    <location>
        <begin position="7"/>
        <end position="152"/>
    </location>
</feature>
<name>A0ABD2Y153_9GENT</name>
<dbReference type="PANTHER" id="PTHR31517:SF17">
    <property type="entry name" value="PEROXIDASE 6"/>
    <property type="match status" value="1"/>
</dbReference>
<keyword evidence="5" id="KW-0349">Heme</keyword>
<dbReference type="EMBL" id="JBJUIK010000015">
    <property type="protein sequence ID" value="KAL3501291.1"/>
    <property type="molecule type" value="Genomic_DNA"/>
</dbReference>
<accession>A0ABD2Y153</accession>
<evidence type="ECO:0000256" key="11">
    <source>
        <dbReference type="SAM" id="MobiDB-lite"/>
    </source>
</evidence>
<comment type="caution">
    <text evidence="13">The sequence shown here is derived from an EMBL/GenBank/DDBJ whole genome shotgun (WGS) entry which is preliminary data.</text>
</comment>
<dbReference type="AlphaFoldDB" id="A0ABD2Y153"/>
<dbReference type="Proteomes" id="UP001630127">
    <property type="component" value="Unassembled WGS sequence"/>
</dbReference>
<keyword evidence="8" id="KW-0408">Iron</keyword>
<keyword evidence="9" id="KW-0106">Calcium</keyword>
<comment type="cofactor">
    <cofactor evidence="2">
        <name>heme b</name>
        <dbReference type="ChEBI" id="CHEBI:60344"/>
    </cofactor>
</comment>
<dbReference type="InterPro" id="IPR010255">
    <property type="entry name" value="Haem_peroxidase_sf"/>
</dbReference>
<keyword evidence="14" id="KW-1185">Reference proteome</keyword>
<feature type="compositionally biased region" description="Polar residues" evidence="11">
    <location>
        <begin position="9"/>
        <end position="21"/>
    </location>
</feature>
<evidence type="ECO:0000313" key="14">
    <source>
        <dbReference type="Proteomes" id="UP001630127"/>
    </source>
</evidence>
<keyword evidence="6 9" id="KW-0479">Metal-binding</keyword>
<dbReference type="GO" id="GO:0046872">
    <property type="term" value="F:metal ion binding"/>
    <property type="evidence" value="ECO:0007669"/>
    <property type="project" value="UniProtKB-KW"/>
</dbReference>
<feature type="binding site" evidence="9">
    <location>
        <position position="80"/>
    </location>
    <ligand>
        <name>Ca(2+)</name>
        <dbReference type="ChEBI" id="CHEBI:29108"/>
        <label>2</label>
    </ligand>
</feature>
<keyword evidence="4" id="KW-0575">Peroxidase</keyword>
<dbReference type="Gene3D" id="1.10.520.10">
    <property type="match status" value="1"/>
</dbReference>
<evidence type="ECO:0000256" key="4">
    <source>
        <dbReference type="ARBA" id="ARBA00022559"/>
    </source>
</evidence>
<comment type="similarity">
    <text evidence="10">Belongs to the peroxidase family.</text>
</comment>
<evidence type="ECO:0000256" key="9">
    <source>
        <dbReference type="PIRSR" id="PIRSR600823-3"/>
    </source>
</evidence>
<comment type="cofactor">
    <cofactor evidence="9">
        <name>Ca(2+)</name>
        <dbReference type="ChEBI" id="CHEBI:29108"/>
    </cofactor>
    <text evidence="9">Binds 2 calcium ions per subunit.</text>
</comment>
<evidence type="ECO:0000256" key="5">
    <source>
        <dbReference type="ARBA" id="ARBA00022617"/>
    </source>
</evidence>
<proteinExistence type="inferred from homology"/>
<dbReference type="InterPro" id="IPR002016">
    <property type="entry name" value="Haem_peroxidase"/>
</dbReference>
<evidence type="ECO:0000256" key="3">
    <source>
        <dbReference type="ARBA" id="ARBA00012313"/>
    </source>
</evidence>
<dbReference type="PROSITE" id="PS50873">
    <property type="entry name" value="PEROXIDASE_4"/>
    <property type="match status" value="1"/>
</dbReference>